<dbReference type="Pfam" id="PF10018">
    <property type="entry name" value="Med4"/>
    <property type="match status" value="1"/>
</dbReference>
<protein>
    <recommendedName>
        <fullName evidence="3 8">Mediator of RNA polymerase II transcription subunit 4</fullName>
    </recommendedName>
    <alternativeName>
        <fullName evidence="7 8">Mediator complex subunit 4</fullName>
    </alternativeName>
</protein>
<dbReference type="PANTHER" id="PTHR13208">
    <property type="entry name" value="MEDIATOR OF RNA POLYMERASE II TRANSCRIPTION SUBUNIT 4"/>
    <property type="match status" value="1"/>
</dbReference>
<evidence type="ECO:0000256" key="3">
    <source>
        <dbReference type="ARBA" id="ARBA00020629"/>
    </source>
</evidence>
<comment type="subcellular location">
    <subcellularLocation>
        <location evidence="1 8">Nucleus</location>
    </subcellularLocation>
</comment>
<evidence type="ECO:0000256" key="7">
    <source>
        <dbReference type="ARBA" id="ARBA00031257"/>
    </source>
</evidence>
<dbReference type="GO" id="GO:0070847">
    <property type="term" value="C:core mediator complex"/>
    <property type="evidence" value="ECO:0007669"/>
    <property type="project" value="TreeGrafter"/>
</dbReference>
<dbReference type="eggNOG" id="ENOG502RXM0">
    <property type="taxonomic scope" value="Eukaryota"/>
</dbReference>
<keyword evidence="5 8" id="KW-0804">Transcription</keyword>
<comment type="similarity">
    <text evidence="2 8">Belongs to the Mediator complex subunit 4 family.</text>
</comment>
<dbReference type="GO" id="GO:0006357">
    <property type="term" value="P:regulation of transcription by RNA polymerase II"/>
    <property type="evidence" value="ECO:0007669"/>
    <property type="project" value="InterPro"/>
</dbReference>
<evidence type="ECO:0000256" key="5">
    <source>
        <dbReference type="ARBA" id="ARBA00023163"/>
    </source>
</evidence>
<dbReference type="EMBL" id="GL996515">
    <property type="protein sequence ID" value="EGV64905.1"/>
    <property type="molecule type" value="Genomic_DNA"/>
</dbReference>
<comment type="subunit">
    <text evidence="8">Component of the Mediator complex.</text>
</comment>
<evidence type="ECO:0000313" key="10">
    <source>
        <dbReference type="EMBL" id="EGV64905.1"/>
    </source>
</evidence>
<evidence type="ECO:0000256" key="1">
    <source>
        <dbReference type="ARBA" id="ARBA00004123"/>
    </source>
</evidence>
<dbReference type="GO" id="GO:0016592">
    <property type="term" value="C:mediator complex"/>
    <property type="evidence" value="ECO:0007669"/>
    <property type="project" value="InterPro"/>
</dbReference>
<sequence length="324" mass="36086">MYEYNSRSEKNSILTDRMLPRKEQNNLSVPISRVGSSARLNQLNSPGNFNSFPSTPNAYQVSSLNPIRASSRSVPPKSIQDQQFEEKFNNLEIVQIVRDFEEQLANLSRKASSFEADGLEDTISSLVDINQQIIEQIDQLGKHKQLGETIQALEDEKVGLADRSRSILKSLIEFRSELNKLPSLPTNKTEPQDSLADMDIDEVLKYGMKLSKFTKVPPSASGMVYQIHPNNFIWPAEDSLRRGMLAMSSLKGDEIIQKELGIKGNDNVPTEEMEDIETAGNEDTFKKPAPKGANHNKSSDATIAAAAPTLNLDLFDPDDEDDSD</sequence>
<gene>
    <name evidence="8" type="primary">MED4</name>
    <name evidence="10" type="ORF">CANTEDRAFT_121075</name>
</gene>
<evidence type="ECO:0000313" key="11">
    <source>
        <dbReference type="Proteomes" id="UP000000707"/>
    </source>
</evidence>
<dbReference type="GO" id="GO:0003712">
    <property type="term" value="F:transcription coregulator activity"/>
    <property type="evidence" value="ECO:0007669"/>
    <property type="project" value="InterPro"/>
</dbReference>
<dbReference type="Proteomes" id="UP000000707">
    <property type="component" value="Unassembled WGS sequence"/>
</dbReference>
<evidence type="ECO:0000256" key="8">
    <source>
        <dbReference type="RuleBase" id="RU364141"/>
    </source>
</evidence>
<comment type="function">
    <text evidence="8">Component of the Mediator complex, a coactivator involved in the regulated transcription of nearly all RNA polymerase II-dependent genes. Mediator functions as a bridge to convey information from gene-specific regulatory proteins to the basal RNA polymerase II transcription machinery. Mediator is recruited to promoters by direct interactions with regulatory proteins and serves as a scaffold for the assembly of a functional preinitiation complex with RNA polymerase II and the general transcription factors.</text>
</comment>
<evidence type="ECO:0000256" key="6">
    <source>
        <dbReference type="ARBA" id="ARBA00023242"/>
    </source>
</evidence>
<accession>G3B186</accession>
<proteinExistence type="inferred from homology"/>
<evidence type="ECO:0000256" key="4">
    <source>
        <dbReference type="ARBA" id="ARBA00023015"/>
    </source>
</evidence>
<name>G3B186_CANTC</name>
<dbReference type="HOGENOM" id="CLU_071875_0_0_1"/>
<feature type="region of interest" description="Disordered" evidence="9">
    <location>
        <begin position="265"/>
        <end position="324"/>
    </location>
</feature>
<keyword evidence="8" id="KW-0010">Activator</keyword>
<keyword evidence="11" id="KW-1185">Reference proteome</keyword>
<reference evidence="10 11" key="1">
    <citation type="journal article" date="2011" name="Proc. Natl. Acad. Sci. U.S.A.">
        <title>Comparative genomics of xylose-fermenting fungi for enhanced biofuel production.</title>
        <authorList>
            <person name="Wohlbach D.J."/>
            <person name="Kuo A."/>
            <person name="Sato T.K."/>
            <person name="Potts K.M."/>
            <person name="Salamov A.A."/>
            <person name="LaButti K.M."/>
            <person name="Sun H."/>
            <person name="Clum A."/>
            <person name="Pangilinan J.L."/>
            <person name="Lindquist E.A."/>
            <person name="Lucas S."/>
            <person name="Lapidus A."/>
            <person name="Jin M."/>
            <person name="Gunawan C."/>
            <person name="Balan V."/>
            <person name="Dale B.E."/>
            <person name="Jeffries T.W."/>
            <person name="Zinkel R."/>
            <person name="Barry K.W."/>
            <person name="Grigoriev I.V."/>
            <person name="Gasch A.P."/>
        </authorList>
    </citation>
    <scope>NUCLEOTIDE SEQUENCE [LARGE SCALE GENOMIC DNA]</scope>
    <source>
        <strain evidence="11">ATCC 10573 / BCRC 21748 / CBS 615 / JCM 9827 / NBRC 10315 / NRRL Y-1498 / VKM Y-70</strain>
    </source>
</reference>
<evidence type="ECO:0000256" key="2">
    <source>
        <dbReference type="ARBA" id="ARBA00009626"/>
    </source>
</evidence>
<keyword evidence="6 8" id="KW-0539">Nucleus</keyword>
<organism evidence="11">
    <name type="scientific">Candida tenuis (strain ATCC 10573 / BCRC 21748 / CBS 615 / JCM 9827 / NBRC 10315 / NRRL Y-1498 / VKM Y-70)</name>
    <name type="common">Yeast</name>
    <name type="synonym">Yamadazyma tenuis</name>
    <dbReference type="NCBI Taxonomy" id="590646"/>
    <lineage>
        <taxon>Eukaryota</taxon>
        <taxon>Fungi</taxon>
        <taxon>Dikarya</taxon>
        <taxon>Ascomycota</taxon>
        <taxon>Saccharomycotina</taxon>
        <taxon>Pichiomycetes</taxon>
        <taxon>Debaryomycetaceae</taxon>
        <taxon>Yamadazyma</taxon>
    </lineage>
</organism>
<dbReference type="PANTHER" id="PTHR13208:SF2">
    <property type="entry name" value="MEDIATOR OF RNA POLYMERASE II TRANSCRIPTION SUBUNIT 4"/>
    <property type="match status" value="1"/>
</dbReference>
<dbReference type="STRING" id="590646.G3B186"/>
<keyword evidence="4 8" id="KW-0805">Transcription regulation</keyword>
<dbReference type="AlphaFoldDB" id="G3B186"/>
<feature type="compositionally biased region" description="Acidic residues" evidence="9">
    <location>
        <begin position="315"/>
        <end position="324"/>
    </location>
</feature>
<evidence type="ECO:0000256" key="9">
    <source>
        <dbReference type="SAM" id="MobiDB-lite"/>
    </source>
</evidence>
<dbReference type="InterPro" id="IPR019258">
    <property type="entry name" value="Mediator_Med4"/>
</dbReference>